<dbReference type="SUPFAM" id="SSF48431">
    <property type="entry name" value="Lipovitellin-phosvitin complex, superhelical domain"/>
    <property type="match status" value="1"/>
</dbReference>
<organism evidence="8 9">
    <name type="scientific">Anopheles minimus</name>
    <dbReference type="NCBI Taxonomy" id="112268"/>
    <lineage>
        <taxon>Eukaryota</taxon>
        <taxon>Metazoa</taxon>
        <taxon>Ecdysozoa</taxon>
        <taxon>Arthropoda</taxon>
        <taxon>Hexapoda</taxon>
        <taxon>Insecta</taxon>
        <taxon>Pterygota</taxon>
        <taxon>Neoptera</taxon>
        <taxon>Endopterygota</taxon>
        <taxon>Diptera</taxon>
        <taxon>Nematocera</taxon>
        <taxon>Culicoidea</taxon>
        <taxon>Culicidae</taxon>
        <taxon>Anophelinae</taxon>
        <taxon>Anopheles</taxon>
    </lineage>
</organism>
<dbReference type="InterPro" id="IPR028211">
    <property type="entry name" value="Ntr2"/>
</dbReference>
<evidence type="ECO:0000256" key="3">
    <source>
        <dbReference type="ARBA" id="ARBA00022729"/>
    </source>
</evidence>
<dbReference type="EnsemblMetazoa" id="AMIN003340-RA">
    <property type="protein sequence ID" value="AMIN003340-PA"/>
    <property type="gene ID" value="AMIN003340"/>
</dbReference>
<feature type="compositionally biased region" description="Basic and acidic residues" evidence="6">
    <location>
        <begin position="185"/>
        <end position="196"/>
    </location>
</feature>
<dbReference type="Pfam" id="PF09172">
    <property type="entry name" value="Vit_open_b-sht"/>
    <property type="match status" value="1"/>
</dbReference>
<feature type="compositionally biased region" description="Acidic residues" evidence="6">
    <location>
        <begin position="316"/>
        <end position="329"/>
    </location>
</feature>
<dbReference type="Proteomes" id="UP000075920">
    <property type="component" value="Unassembled WGS sequence"/>
</dbReference>
<feature type="compositionally biased region" description="Basic and acidic residues" evidence="6">
    <location>
        <begin position="597"/>
        <end position="613"/>
    </location>
</feature>
<protein>
    <recommendedName>
        <fullName evidence="7">Vitellogenin domain-containing protein</fullName>
    </recommendedName>
</protein>
<dbReference type="SUPFAM" id="SSF56968">
    <property type="entry name" value="Lipovitellin-phosvitin complex, beta-sheet shell regions"/>
    <property type="match status" value="2"/>
</dbReference>
<feature type="compositionally biased region" description="Basic and acidic residues" evidence="6">
    <location>
        <begin position="338"/>
        <end position="355"/>
    </location>
</feature>
<sequence>MSLFRKPKKPIQRRVFSGYDDEDEENHNATGKDPGPHSNGNDNGSDSNRPVPMDTDPAPEGPAVAVVPTGSEHRKRKEHRSESSAKGSLKAIPSTKPSLLSFDDEEEGEVFQVKKSSHSKKVMKTLDKERRRKRHMEKSNGTQTTTTTTAHSGYGMEQGKSNASRKQQYLSSSSPPSVTGSYGHENNDKIKREKCENSSSNIQTEIRTDDFVLVVKKSDPENMILNGRAALCAGRNDMSSEDEANEEDESDGRMHHHHRFAKPQDNFKMCLENGVIPDAAMIHAARKRRQKAREQGEFIPVEEPKEEKNKKRTVQEDGDGDGSDEDDDRIDMSAITGAKEREERREQFYAVQREDSDAEDSDVETKEWENQQIRKGVTGAQLVSAQQESVISQYLIGSSFSQTFQNKSALLMEDQRAGDVSNELRGLSTAALLEKAYAATSGIRLSATGNKRTNTSGSGSGGITKTTDTKPTGPRMPQQILAQLTDRHRTTVELNRKHDDDIKQITQQIKLLQMDHLSCEQKAPVAAAKYRFYQEFRCYVSDLIECLNEKVPLATTLEQKALSLLGKHSGMLIERRRQDMRDQVKEVSDANKGIKRVGQEEQERVRRAAEREGRRTRRRRDREKNETAESHYDGMSSDDEIPDMEAARYRSALQAIELEAREVFVDAAEEYGEVAGILERFEQWRQHDMPAYSDAYVSLCLPKILAPLIRLEHVCWNPLTMDALVELENEKWYRTVAQYGCSATTEAALAADPDVRLIPTLVEKIFLPKLTALVEQYWDPLSTTQTFRLVRLLKRFVRDYPSLKITCKPLRVLFQAILDKLKQSIDNDVFIPIFPKQAQEAKSSFFQRQFCSGLKLLRNITSWQGILADTALKELAIGSLLNRYLLNGMRVCSPVDAIAKASTIVYTLPRVWLNSSATVVQSMDQFVNMLQHLQSQLDPALPQNGELAEQIRKILTSLHVVSTSSSRIRDQIGQLDKREPYRLGLSHGPCLDKTKTIDAGLASMLPLFFVRTNAFDIFPPNYDIRYRLETDVTLVPDVHATDNYMWYLNGYLRVHRYDARNLAAQIELDRHHIPQSEGDVSALLEPFRIAIGNDTILSIQFKLNEPIWSANIKRALASLLQAHGDGPGAYVVDEQGIFGSCPTEYFVVNKSNVFEISKTYGMDRCTIYRGAIYLTRSNIPQNHCIPNKQPQAITSRIANYKLRKIESYRYMLTELDGTMRTNIRTLESYYPQFLYSRVVLRYEQHQVLDDTPGRPVVDVTNGMALLFSPILFDSPDLEATGGRSPKSKEKLIKRTASLLNAMADNLETVDNKLKEPYDETVSEIIRLMGTMDLETLKQLYEEIDLGTSYRQETARNIFLEIVPRTGTTSTILLTRDLIMNKQVNPMTAVQLLISLPFYMAEPSQELVKECEVFLEVGADRPDIKHAAVLSYATMIYNTFVAGKLTADTFEKYVKMYFDLFLNSFEYEQQMLYLQGLGNLQLENVAEYLDPIIRADYPQNTDIRFLAMLALLPTAHLRPNQVYETYWPIFHSRTSPLQLRVAAFTMLLFSNPTPGRLLGLYSVIKTENDPHMINFYRTTVLSISETTYPCYQHLKLLLAYMTRQLPEAPAPKYWVTGNYLFDYRDRKFHIGSMLQTMLIGSHQTDLPMIASLKFDTEALGRFTGQLGLYIKARGLSDAVINRLTTFNSSLLRLDRLSSILKSMKLSTISPTPLHFEFIVQFEGKAVLCYHLNQTTFHNLTDGNIINRINLLRDSHVNMQIVRRPFMIKYALPTLLGTPADILIENTVLATVRGNTTQQMMLMDKVARSNQVDIRYSSYAVVKIRSYNPINDVEYSTIREQGFLVYIPVNNEIVWDIAGKSISYSFYRPENMTSGISLKSRTRNTPANGSTAEETLEPKEEDIAKYGYRIDDLGIQLLARVHQDYTKDNVMFMLETDILDNAKVLTKAPFSLVNNLLRIVSLIQLNTIHIGRDKHLTLLIANDQKTLLQGTLKWDTQNYSKQPSVPENEVLRVNLILAHTIPKPEGSRDEVKVLHKWDIVSQYTNFKCDRAAQIFFSLTRHEFNSSNWKMCFSADYRPLVFLQRPFQLTGEVVFGETKVPKQCPKEPRIAFNVSYHLPDYVERIYRALDTKDRSCPKEILRLTPPPFSGECRADRFSPLTTVTGLDGHFTFTKLPSWIDMLLHRLDHAVSAVVPGRVHTLNMTDHIDVQARVLQWSNDTEIQINGGTIWFPSRFYHNVKMQHSYTSRIEYGFLSVCSLIHSKLTTFNDRILELTNEIRDEYRVRDSFLLTADCSLTPKMAIFVLDDQKGVQIYTGGNYLIYEPGSTAGLNSNGSTLSSTMTVNINDEQLIDLRNIVYQYPPDDEFYDFRVYIDREGVLVVENQLNGAVVQYGPAGIVNLLLPTVHKGQMCGLCSDRE</sequence>
<dbReference type="Pfam" id="PF01347">
    <property type="entry name" value="Vitellogenin_N"/>
    <property type="match status" value="1"/>
</dbReference>
<dbReference type="InterPro" id="IPR015819">
    <property type="entry name" value="Lipid_transp_b-sht_shell"/>
</dbReference>
<evidence type="ECO:0000256" key="6">
    <source>
        <dbReference type="SAM" id="MobiDB-lite"/>
    </source>
</evidence>
<evidence type="ECO:0000256" key="5">
    <source>
        <dbReference type="PROSITE-ProRule" id="PRU00557"/>
    </source>
</evidence>
<reference evidence="8" key="2">
    <citation type="submission" date="2020-05" db="UniProtKB">
        <authorList>
            <consortium name="EnsemblMetazoa"/>
        </authorList>
    </citation>
    <scope>IDENTIFICATION</scope>
    <source>
        <strain evidence="8">MINIMUS1</strain>
    </source>
</reference>
<accession>A0A182VZ35</accession>
<dbReference type="InterPro" id="IPR001747">
    <property type="entry name" value="Vitellogenin_N"/>
</dbReference>
<comment type="caution">
    <text evidence="5">Lacks conserved residue(s) required for the propagation of feature annotation.</text>
</comment>
<feature type="region of interest" description="Disordered" evidence="6">
    <location>
        <begin position="1"/>
        <end position="203"/>
    </location>
</feature>
<dbReference type="GO" id="GO:0000390">
    <property type="term" value="P:spliceosomal complex disassembly"/>
    <property type="evidence" value="ECO:0007669"/>
    <property type="project" value="InterPro"/>
</dbReference>
<evidence type="ECO:0000256" key="1">
    <source>
        <dbReference type="ARBA" id="ARBA00004123"/>
    </source>
</evidence>
<evidence type="ECO:0000256" key="4">
    <source>
        <dbReference type="ARBA" id="ARBA00023242"/>
    </source>
</evidence>
<feature type="domain" description="Vitellogenin" evidence="7">
    <location>
        <begin position="1018"/>
        <end position="1649"/>
    </location>
</feature>
<dbReference type="InterPro" id="IPR012890">
    <property type="entry name" value="GCFC2-like"/>
</dbReference>
<proteinExistence type="inferred from homology"/>
<dbReference type="PANTHER" id="PTHR12214">
    <property type="entry name" value="GC-RICH SEQUENCE DNA-BINDING FACTOR"/>
    <property type="match status" value="1"/>
</dbReference>
<feature type="region of interest" description="Disordered" evidence="6">
    <location>
        <begin position="286"/>
        <end position="367"/>
    </location>
</feature>
<dbReference type="InterPro" id="IPR015816">
    <property type="entry name" value="Vitellinogen_b-sht_N"/>
</dbReference>
<dbReference type="PROSITE" id="PS51211">
    <property type="entry name" value="VITELLOGENIN"/>
    <property type="match status" value="1"/>
</dbReference>
<dbReference type="FunFam" id="1.25.10.20:FF:000007">
    <property type="entry name" value="Crossveinless d"/>
    <property type="match status" value="1"/>
</dbReference>
<feature type="compositionally biased region" description="Low complexity" evidence="6">
    <location>
        <begin position="36"/>
        <end position="50"/>
    </location>
</feature>
<feature type="compositionally biased region" description="Basic residues" evidence="6">
    <location>
        <begin position="1"/>
        <end position="12"/>
    </location>
</feature>
<feature type="compositionally biased region" description="Polar residues" evidence="6">
    <location>
        <begin position="159"/>
        <end position="170"/>
    </location>
</feature>
<evidence type="ECO:0000256" key="2">
    <source>
        <dbReference type="ARBA" id="ARBA00010801"/>
    </source>
</evidence>
<evidence type="ECO:0000313" key="9">
    <source>
        <dbReference type="Proteomes" id="UP000075920"/>
    </source>
</evidence>
<evidence type="ECO:0000313" key="8">
    <source>
        <dbReference type="EnsemblMetazoa" id="AMIN003340-PA"/>
    </source>
</evidence>
<feature type="region of interest" description="Disordered" evidence="6">
    <location>
        <begin position="235"/>
        <end position="257"/>
    </location>
</feature>
<dbReference type="Gene3D" id="1.25.10.20">
    <property type="entry name" value="Vitellinogen, superhelical"/>
    <property type="match status" value="1"/>
</dbReference>
<keyword evidence="3" id="KW-0732">Signal</keyword>
<feature type="compositionally biased region" description="Basic and acidic residues" evidence="6">
    <location>
        <begin position="292"/>
        <end position="315"/>
    </location>
</feature>
<feature type="compositionally biased region" description="Basic and acidic residues" evidence="6">
    <location>
        <begin position="622"/>
        <end position="632"/>
    </location>
</feature>
<evidence type="ECO:0000259" key="7">
    <source>
        <dbReference type="PROSITE" id="PS51211"/>
    </source>
</evidence>
<dbReference type="GO" id="GO:0005319">
    <property type="term" value="F:lipid transporter activity"/>
    <property type="evidence" value="ECO:0007669"/>
    <property type="project" value="InterPro"/>
</dbReference>
<keyword evidence="9" id="KW-1185">Reference proteome</keyword>
<dbReference type="Gene3D" id="2.30.230.10">
    <property type="entry name" value="Lipovitellin, beta-sheet shell regions, chain A"/>
    <property type="match status" value="1"/>
</dbReference>
<feature type="region of interest" description="Disordered" evidence="6">
    <location>
        <begin position="448"/>
        <end position="476"/>
    </location>
</feature>
<dbReference type="Pfam" id="PF15458">
    <property type="entry name" value="NTR2"/>
    <property type="match status" value="1"/>
</dbReference>
<feature type="compositionally biased region" description="Acidic residues" evidence="6">
    <location>
        <begin position="239"/>
        <end position="250"/>
    </location>
</feature>
<dbReference type="PANTHER" id="PTHR12214:SF0">
    <property type="entry name" value="LD29489P"/>
    <property type="match status" value="1"/>
</dbReference>
<dbReference type="InterPro" id="IPR011030">
    <property type="entry name" value="Lipovitellin_superhlx_dom"/>
</dbReference>
<keyword evidence="4" id="KW-0539">Nucleus</keyword>
<comment type="subcellular location">
    <subcellularLocation>
        <location evidence="1">Nucleus</location>
    </subcellularLocation>
</comment>
<dbReference type="STRING" id="112268.A0A182VZ35"/>
<feature type="region of interest" description="Disordered" evidence="6">
    <location>
        <begin position="576"/>
        <end position="640"/>
    </location>
</feature>
<dbReference type="InterPro" id="IPR015255">
    <property type="entry name" value="Vitellinogen_open_b-sht"/>
</dbReference>
<dbReference type="SMART" id="SM00638">
    <property type="entry name" value="LPD_N"/>
    <property type="match status" value="1"/>
</dbReference>
<feature type="compositionally biased region" description="Basic and acidic residues" evidence="6">
    <location>
        <begin position="576"/>
        <end position="589"/>
    </location>
</feature>
<feature type="compositionally biased region" description="Low complexity" evidence="6">
    <location>
        <begin position="448"/>
        <end position="470"/>
    </location>
</feature>
<dbReference type="InterPro" id="IPR022783">
    <property type="entry name" value="GCFC_dom"/>
</dbReference>
<dbReference type="VEuPathDB" id="VectorBase:AMIN003340"/>
<name>A0A182VZ35_9DIPT</name>
<reference evidence="9" key="1">
    <citation type="submission" date="2013-03" db="EMBL/GenBank/DDBJ databases">
        <title>The Genome Sequence of Anopheles minimus MINIMUS1.</title>
        <authorList>
            <consortium name="The Broad Institute Genomics Platform"/>
            <person name="Neafsey D.E."/>
            <person name="Walton C."/>
            <person name="Walker B."/>
            <person name="Young S.K."/>
            <person name="Zeng Q."/>
            <person name="Gargeya S."/>
            <person name="Fitzgerald M."/>
            <person name="Haas B."/>
            <person name="Abouelleil A."/>
            <person name="Allen A.W."/>
            <person name="Alvarado L."/>
            <person name="Arachchi H.M."/>
            <person name="Berlin A.M."/>
            <person name="Chapman S.B."/>
            <person name="Gainer-Dewar J."/>
            <person name="Goldberg J."/>
            <person name="Griggs A."/>
            <person name="Gujja S."/>
            <person name="Hansen M."/>
            <person name="Howarth C."/>
            <person name="Imamovic A."/>
            <person name="Ireland A."/>
            <person name="Larimer J."/>
            <person name="McCowan C."/>
            <person name="Murphy C."/>
            <person name="Pearson M."/>
            <person name="Poon T.W."/>
            <person name="Priest M."/>
            <person name="Roberts A."/>
            <person name="Saif S."/>
            <person name="Shea T."/>
            <person name="Sisk P."/>
            <person name="Sykes S."/>
            <person name="Wortman J."/>
            <person name="Nusbaum C."/>
            <person name="Birren B."/>
        </authorList>
    </citation>
    <scope>NUCLEOTIDE SEQUENCE [LARGE SCALE GENOMIC DNA]</scope>
    <source>
        <strain evidence="9">MINIMUS1</strain>
    </source>
</reference>
<dbReference type="Pfam" id="PF07842">
    <property type="entry name" value="GCFC"/>
    <property type="match status" value="1"/>
</dbReference>
<comment type="similarity">
    <text evidence="2">Belongs to the GCF family.</text>
</comment>
<dbReference type="SMART" id="SM01169">
    <property type="entry name" value="DUF1943"/>
    <property type="match status" value="1"/>
</dbReference>
<dbReference type="GO" id="GO:0071008">
    <property type="term" value="C:U2-type post-mRNA release spliceosomal complex"/>
    <property type="evidence" value="ECO:0007669"/>
    <property type="project" value="InterPro"/>
</dbReference>
<dbReference type="GO" id="GO:0003677">
    <property type="term" value="F:DNA binding"/>
    <property type="evidence" value="ECO:0007669"/>
    <property type="project" value="InterPro"/>
</dbReference>